<dbReference type="SUPFAM" id="SSF140990">
    <property type="entry name" value="FtsH protease domain-like"/>
    <property type="match status" value="1"/>
</dbReference>
<evidence type="ECO:0000256" key="4">
    <source>
        <dbReference type="ARBA" id="ARBA00010550"/>
    </source>
</evidence>
<evidence type="ECO:0000256" key="7">
    <source>
        <dbReference type="ARBA" id="ARBA00022723"/>
    </source>
</evidence>
<keyword evidence="7" id="KW-0479">Metal-binding</keyword>
<evidence type="ECO:0000256" key="9">
    <source>
        <dbReference type="ARBA" id="ARBA00022801"/>
    </source>
</evidence>
<dbReference type="InterPro" id="IPR037219">
    <property type="entry name" value="Peptidase_M41-like"/>
</dbReference>
<dbReference type="GO" id="GO:0009507">
    <property type="term" value="C:chloroplast"/>
    <property type="evidence" value="ECO:0007669"/>
    <property type="project" value="TreeGrafter"/>
</dbReference>
<keyword evidence="5" id="KW-0934">Plastid</keyword>
<evidence type="ECO:0000256" key="11">
    <source>
        <dbReference type="ARBA" id="ARBA00022840"/>
    </source>
</evidence>
<dbReference type="Gene3D" id="1.20.58.760">
    <property type="entry name" value="Peptidase M41"/>
    <property type="match status" value="1"/>
</dbReference>
<dbReference type="GO" id="GO:0005524">
    <property type="term" value="F:ATP binding"/>
    <property type="evidence" value="ECO:0007669"/>
    <property type="project" value="UniProtKB-KW"/>
</dbReference>
<dbReference type="EMBL" id="CM035430">
    <property type="protein sequence ID" value="KAH7298155.1"/>
    <property type="molecule type" value="Genomic_DNA"/>
</dbReference>
<organism evidence="16 17">
    <name type="scientific">Ceratopteris richardii</name>
    <name type="common">Triangle waterfern</name>
    <dbReference type="NCBI Taxonomy" id="49495"/>
    <lineage>
        <taxon>Eukaryota</taxon>
        <taxon>Viridiplantae</taxon>
        <taxon>Streptophyta</taxon>
        <taxon>Embryophyta</taxon>
        <taxon>Tracheophyta</taxon>
        <taxon>Polypodiopsida</taxon>
        <taxon>Polypodiidae</taxon>
        <taxon>Polypodiales</taxon>
        <taxon>Pteridineae</taxon>
        <taxon>Pteridaceae</taxon>
        <taxon>Parkerioideae</taxon>
        <taxon>Ceratopteris</taxon>
    </lineage>
</organism>
<reference evidence="16" key="1">
    <citation type="submission" date="2021-08" db="EMBL/GenBank/DDBJ databases">
        <title>WGS assembly of Ceratopteris richardii.</title>
        <authorList>
            <person name="Marchant D.B."/>
            <person name="Chen G."/>
            <person name="Jenkins J."/>
            <person name="Shu S."/>
            <person name="Leebens-Mack J."/>
            <person name="Grimwood J."/>
            <person name="Schmutz J."/>
            <person name="Soltis P."/>
            <person name="Soltis D."/>
            <person name="Chen Z.-H."/>
        </authorList>
    </citation>
    <scope>NUCLEOTIDE SEQUENCE</scope>
    <source>
        <strain evidence="16">Whitten #5841</strain>
        <tissue evidence="16">Leaf</tissue>
    </source>
</reference>
<dbReference type="SUPFAM" id="SSF52540">
    <property type="entry name" value="P-loop containing nucleoside triphosphate hydrolases"/>
    <property type="match status" value="1"/>
</dbReference>
<keyword evidence="5" id="KW-0150">Chloroplast</keyword>
<dbReference type="InterPro" id="IPR003593">
    <property type="entry name" value="AAA+_ATPase"/>
</dbReference>
<accession>A0A8T2RRH5</accession>
<dbReference type="FunFam" id="3.40.50.300:FF:000175">
    <property type="entry name" value="ATP-dependent zinc metalloprotease FTSH 4"/>
    <property type="match status" value="1"/>
</dbReference>
<dbReference type="Proteomes" id="UP000825935">
    <property type="component" value="Chromosome 25"/>
</dbReference>
<keyword evidence="13" id="KW-0482">Metalloprotease</keyword>
<evidence type="ECO:0000256" key="2">
    <source>
        <dbReference type="ARBA" id="ARBA00004173"/>
    </source>
</evidence>
<keyword evidence="14" id="KW-0496">Mitochondrion</keyword>
<keyword evidence="12" id="KW-0809">Transit peptide</keyword>
<dbReference type="SMART" id="SM00382">
    <property type="entry name" value="AAA"/>
    <property type="match status" value="1"/>
</dbReference>
<dbReference type="Gene3D" id="1.10.8.60">
    <property type="match status" value="1"/>
</dbReference>
<evidence type="ECO:0000256" key="14">
    <source>
        <dbReference type="ARBA" id="ARBA00023128"/>
    </source>
</evidence>
<keyword evidence="8" id="KW-0547">Nucleotide-binding</keyword>
<dbReference type="EMBL" id="CM035430">
    <property type="protein sequence ID" value="KAH7298156.1"/>
    <property type="molecule type" value="Genomic_DNA"/>
</dbReference>
<evidence type="ECO:0000313" key="17">
    <source>
        <dbReference type="Proteomes" id="UP000825935"/>
    </source>
</evidence>
<evidence type="ECO:0000259" key="15">
    <source>
        <dbReference type="SMART" id="SM00382"/>
    </source>
</evidence>
<dbReference type="Pfam" id="PF17862">
    <property type="entry name" value="AAA_lid_3"/>
    <property type="match status" value="1"/>
</dbReference>
<dbReference type="OrthoDB" id="1413014at2759"/>
<proteinExistence type="inferred from homology"/>
<dbReference type="AlphaFoldDB" id="A0A8T2RRH5"/>
<dbReference type="GO" id="GO:0016020">
    <property type="term" value="C:membrane"/>
    <property type="evidence" value="ECO:0007669"/>
    <property type="project" value="InterPro"/>
</dbReference>
<sequence length="704" mass="76756">MAWAQLVRRARIFPKHHRFLANHHRSTVLAADLNSLALSAGGILKDRKYSGITENLTRKLKHTDSSAEIALSREYNKVNPNSVIVWYERSSPQKWYKPAFLAEYLKALVKVDKLDEHELLVTLRKGVESKTGIDNARSVPSPAATLHNSSIEGMSKSGVLGSASSPIHMITSDVDIRPRLWQLFRLILLLYIVISSLEPFTEDQQISKGLRSNEEVQPSIVKGTTFDDIKGVDEAKAELQEIVQYLKDPKRFTVLGGKLPKGILLTGPPGTGKTMLARAIAGEAGVPFFYASGSEFEEMFVGVGARRIRDLFGAAKKHAPCIVFIDEIDAIGGMREPTDHQDARMTLNQLLVELDGFQQNEGVIFIAATNFPQSLDKALVRPGRFDQQVDVPYPDVEGRRQILELYLSKVVTDKDVDPSVLARGTPGLAGADLANLVNVAALKAAMDGSMAVTMQNLDYAKDRLLMGNERKTAVLTGKSKQGTAYHEGGHALVAILTEGAMPVHKATIIPRGAALGMVLQLPEDDKLNLSRKQMLAAIRVSLAGRAAEEIIFGDSEVTSGASNDLEKATELARKMVAYYGMSTTVGPIVHDYKSSESMSTETRHIVESEVRRLLDEAYEDAKQTLITHKEELHALARALIEHETLTGTQIKELIAKVNTCKERRLLAIDSVPGSLGKQPAPAVSVAEAGAAAAPTNMAAQPVQS</sequence>
<evidence type="ECO:0000256" key="6">
    <source>
        <dbReference type="ARBA" id="ARBA00022670"/>
    </source>
</evidence>
<protein>
    <recommendedName>
        <fullName evidence="15">AAA+ ATPase domain-containing protein</fullName>
    </recommendedName>
</protein>
<dbReference type="GO" id="GO:0016887">
    <property type="term" value="F:ATP hydrolysis activity"/>
    <property type="evidence" value="ECO:0007669"/>
    <property type="project" value="InterPro"/>
</dbReference>
<dbReference type="GO" id="GO:0005739">
    <property type="term" value="C:mitochondrion"/>
    <property type="evidence" value="ECO:0007669"/>
    <property type="project" value="UniProtKB-SubCell"/>
</dbReference>
<dbReference type="InterPro" id="IPR003959">
    <property type="entry name" value="ATPase_AAA_core"/>
</dbReference>
<dbReference type="InterPro" id="IPR041569">
    <property type="entry name" value="AAA_lid_3"/>
</dbReference>
<keyword evidence="11" id="KW-0067">ATP-binding</keyword>
<gene>
    <name evidence="16" type="ORF">KP509_25G029600</name>
</gene>
<dbReference type="NCBIfam" id="TIGR01241">
    <property type="entry name" value="FtsH_fam"/>
    <property type="match status" value="1"/>
</dbReference>
<dbReference type="Pfam" id="PF00004">
    <property type="entry name" value="AAA"/>
    <property type="match status" value="1"/>
</dbReference>
<dbReference type="GO" id="GO:0046872">
    <property type="term" value="F:metal ion binding"/>
    <property type="evidence" value="ECO:0007669"/>
    <property type="project" value="UniProtKB-KW"/>
</dbReference>
<dbReference type="GO" id="GO:0006508">
    <property type="term" value="P:proteolysis"/>
    <property type="evidence" value="ECO:0007669"/>
    <property type="project" value="UniProtKB-KW"/>
</dbReference>
<evidence type="ECO:0000256" key="5">
    <source>
        <dbReference type="ARBA" id="ARBA00022528"/>
    </source>
</evidence>
<dbReference type="GO" id="GO:0004222">
    <property type="term" value="F:metalloendopeptidase activity"/>
    <property type="evidence" value="ECO:0007669"/>
    <property type="project" value="InterPro"/>
</dbReference>
<dbReference type="InterPro" id="IPR027417">
    <property type="entry name" value="P-loop_NTPase"/>
</dbReference>
<comment type="similarity">
    <text evidence="3">In the C-terminal section; belongs to the peptidase M41 family.</text>
</comment>
<dbReference type="PANTHER" id="PTHR23076:SF37">
    <property type="entry name" value="ATP-DEPENDENT ZINC METALLOPROTEASE FTSH 4, MITOCHONDRIAL"/>
    <property type="match status" value="1"/>
</dbReference>
<keyword evidence="17" id="KW-1185">Reference proteome</keyword>
<evidence type="ECO:0000256" key="8">
    <source>
        <dbReference type="ARBA" id="ARBA00022741"/>
    </source>
</evidence>
<comment type="cofactor">
    <cofactor evidence="1">
        <name>Zn(2+)</name>
        <dbReference type="ChEBI" id="CHEBI:29105"/>
    </cofactor>
</comment>
<evidence type="ECO:0000256" key="12">
    <source>
        <dbReference type="ARBA" id="ARBA00022946"/>
    </source>
</evidence>
<evidence type="ECO:0000256" key="3">
    <source>
        <dbReference type="ARBA" id="ARBA00010044"/>
    </source>
</evidence>
<dbReference type="HAMAP" id="MF_01458">
    <property type="entry name" value="FtsH"/>
    <property type="match status" value="1"/>
</dbReference>
<name>A0A8T2RRH5_CERRI</name>
<dbReference type="FunFam" id="1.20.58.760:FF:000002">
    <property type="entry name" value="ATP-dependent zinc metalloprotease FtsH"/>
    <property type="match status" value="1"/>
</dbReference>
<evidence type="ECO:0000256" key="1">
    <source>
        <dbReference type="ARBA" id="ARBA00001947"/>
    </source>
</evidence>
<dbReference type="CDD" id="cd19501">
    <property type="entry name" value="RecA-like_FtsH"/>
    <property type="match status" value="1"/>
</dbReference>
<comment type="similarity">
    <text evidence="4">In the N-terminal section; belongs to the AAA ATPase family.</text>
</comment>
<dbReference type="InterPro" id="IPR000642">
    <property type="entry name" value="Peptidase_M41"/>
</dbReference>
<dbReference type="FunFam" id="1.10.8.60:FF:000001">
    <property type="entry name" value="ATP-dependent zinc metalloprotease FtsH"/>
    <property type="match status" value="1"/>
</dbReference>
<keyword evidence="9" id="KW-0378">Hydrolase</keyword>
<feature type="domain" description="AAA+ ATPase" evidence="15">
    <location>
        <begin position="259"/>
        <end position="395"/>
    </location>
</feature>
<dbReference type="PANTHER" id="PTHR23076">
    <property type="entry name" value="METALLOPROTEASE M41 FTSH"/>
    <property type="match status" value="1"/>
</dbReference>
<evidence type="ECO:0000256" key="10">
    <source>
        <dbReference type="ARBA" id="ARBA00022833"/>
    </source>
</evidence>
<dbReference type="GO" id="GO:0004176">
    <property type="term" value="F:ATP-dependent peptidase activity"/>
    <property type="evidence" value="ECO:0007669"/>
    <property type="project" value="InterPro"/>
</dbReference>
<keyword evidence="6" id="KW-0645">Protease</keyword>
<evidence type="ECO:0000256" key="13">
    <source>
        <dbReference type="ARBA" id="ARBA00023049"/>
    </source>
</evidence>
<dbReference type="OMA" id="KIMESHM"/>
<comment type="subcellular location">
    <subcellularLocation>
        <location evidence="2">Mitochondrion</location>
    </subcellularLocation>
</comment>
<dbReference type="InterPro" id="IPR005936">
    <property type="entry name" value="FtsH"/>
</dbReference>
<evidence type="ECO:0000313" key="16">
    <source>
        <dbReference type="EMBL" id="KAH7298155.1"/>
    </source>
</evidence>
<dbReference type="GO" id="GO:0045037">
    <property type="term" value="P:protein import into chloroplast stroma"/>
    <property type="evidence" value="ECO:0007669"/>
    <property type="project" value="TreeGrafter"/>
</dbReference>
<comment type="caution">
    <text evidence="16">The sequence shown here is derived from an EMBL/GenBank/DDBJ whole genome shotgun (WGS) entry which is preliminary data.</text>
</comment>
<dbReference type="Gene3D" id="3.40.50.300">
    <property type="entry name" value="P-loop containing nucleotide triphosphate hydrolases"/>
    <property type="match status" value="1"/>
</dbReference>
<dbReference type="Pfam" id="PF01434">
    <property type="entry name" value="Peptidase_M41"/>
    <property type="match status" value="1"/>
</dbReference>
<keyword evidence="10" id="KW-0862">Zinc</keyword>